<dbReference type="SUPFAM" id="SSF53223">
    <property type="entry name" value="Aminoacid dehydrogenase-like, N-terminal domain"/>
    <property type="match status" value="1"/>
</dbReference>
<dbReference type="InterPro" id="IPR013708">
    <property type="entry name" value="Shikimate_DH-bd_N"/>
</dbReference>
<evidence type="ECO:0000256" key="2">
    <source>
        <dbReference type="ARBA" id="ARBA00023002"/>
    </source>
</evidence>
<dbReference type="SUPFAM" id="SSF51735">
    <property type="entry name" value="NAD(P)-binding Rossmann-fold domains"/>
    <property type="match status" value="1"/>
</dbReference>
<keyword evidence="3" id="KW-0057">Aromatic amino acid biosynthesis</keyword>
<gene>
    <name evidence="5" type="ORF">GWC95_04930</name>
</gene>
<dbReference type="PANTHER" id="PTHR21089:SF1">
    <property type="entry name" value="BIFUNCTIONAL 3-DEHYDROQUINATE DEHYDRATASE_SHIKIMATE DEHYDROGENASE, CHLOROPLASTIC"/>
    <property type="match status" value="1"/>
</dbReference>
<dbReference type="Pfam" id="PF08501">
    <property type="entry name" value="Shikimate_dh_N"/>
    <property type="match status" value="1"/>
</dbReference>
<dbReference type="InterPro" id="IPR046346">
    <property type="entry name" value="Aminoacid_DH-like_N_sf"/>
</dbReference>
<accession>A0ABW9ZU21</accession>
<sequence>MPRFGLLGYPLTHSFSQQYFTEKFGKLGLTDCVYDNFSLPDIEELRAVLERYKDLRGFNITIPYKKQVLGFLHESTDAVKAMGACNCVDIKNGALKGHNTDVVGFEQSLAPFLRSYHTKALVLGTGGASAAVEFVLHKLGIGVQYVSRSASAGAIAYEDITGEIMATHKLIVNTTPVGMYPNVHDFPAIPYQFITTEHHLYDLVYNPAETRFLELGRARGAGTQNGYEMLILQAEESWRIWNT</sequence>
<evidence type="ECO:0000256" key="1">
    <source>
        <dbReference type="ARBA" id="ARBA00004871"/>
    </source>
</evidence>
<dbReference type="RefSeq" id="WP_161817587.1">
    <property type="nucleotide sequence ID" value="NZ_JAACJS010000006.1"/>
</dbReference>
<dbReference type="Gene3D" id="3.40.50.10860">
    <property type="entry name" value="Leucine Dehydrogenase, chain A, domain 1"/>
    <property type="match status" value="1"/>
</dbReference>
<dbReference type="PANTHER" id="PTHR21089">
    <property type="entry name" value="SHIKIMATE DEHYDROGENASE"/>
    <property type="match status" value="1"/>
</dbReference>
<evidence type="ECO:0000259" key="4">
    <source>
        <dbReference type="Pfam" id="PF08501"/>
    </source>
</evidence>
<dbReference type="Gene3D" id="3.40.50.720">
    <property type="entry name" value="NAD(P)-binding Rossmann-like Domain"/>
    <property type="match status" value="1"/>
</dbReference>
<dbReference type="InterPro" id="IPR036291">
    <property type="entry name" value="NAD(P)-bd_dom_sf"/>
</dbReference>
<reference evidence="5 6" key="1">
    <citation type="submission" date="2020-01" db="EMBL/GenBank/DDBJ databases">
        <title>Genome analysis.</title>
        <authorList>
            <person name="Wu S."/>
            <person name="Wang G."/>
        </authorList>
    </citation>
    <scope>NUCLEOTIDE SEQUENCE [LARGE SCALE GENOMIC DNA]</scope>
    <source>
        <strain evidence="5 6">SYL130</strain>
    </source>
</reference>
<comment type="pathway">
    <text evidence="1">Metabolic intermediate biosynthesis; chorismate biosynthesis; chorismate from D-erythrose 4-phosphate and phosphoenolpyruvate: step 4/7.</text>
</comment>
<dbReference type="Proteomes" id="UP000753802">
    <property type="component" value="Unassembled WGS sequence"/>
</dbReference>
<protein>
    <submittedName>
        <fullName evidence="5">Shikimate dehydrogenase</fullName>
    </submittedName>
</protein>
<evidence type="ECO:0000313" key="5">
    <source>
        <dbReference type="EMBL" id="NCI49257.1"/>
    </source>
</evidence>
<evidence type="ECO:0000256" key="3">
    <source>
        <dbReference type="ARBA" id="ARBA00023141"/>
    </source>
</evidence>
<comment type="caution">
    <text evidence="5">The sequence shown here is derived from an EMBL/GenBank/DDBJ whole genome shotgun (WGS) entry which is preliminary data.</text>
</comment>
<keyword evidence="6" id="KW-1185">Reference proteome</keyword>
<dbReference type="EMBL" id="JAACJS010000006">
    <property type="protein sequence ID" value="NCI49257.1"/>
    <property type="molecule type" value="Genomic_DNA"/>
</dbReference>
<keyword evidence="3" id="KW-0028">Amino-acid biosynthesis</keyword>
<proteinExistence type="predicted"/>
<dbReference type="CDD" id="cd01065">
    <property type="entry name" value="NAD_bind_Shikimate_DH"/>
    <property type="match status" value="1"/>
</dbReference>
<organism evidence="5 6">
    <name type="scientific">Sediminibacterium roseum</name>
    <dbReference type="NCBI Taxonomy" id="1978412"/>
    <lineage>
        <taxon>Bacteria</taxon>
        <taxon>Pseudomonadati</taxon>
        <taxon>Bacteroidota</taxon>
        <taxon>Chitinophagia</taxon>
        <taxon>Chitinophagales</taxon>
        <taxon>Chitinophagaceae</taxon>
        <taxon>Sediminibacterium</taxon>
    </lineage>
</organism>
<name>A0ABW9ZU21_9BACT</name>
<evidence type="ECO:0000313" key="6">
    <source>
        <dbReference type="Proteomes" id="UP000753802"/>
    </source>
</evidence>
<feature type="domain" description="Shikimate dehydrogenase substrate binding N-terminal" evidence="4">
    <location>
        <begin position="6"/>
        <end position="88"/>
    </location>
</feature>
<keyword evidence="2" id="KW-0560">Oxidoreductase</keyword>
<dbReference type="InterPro" id="IPR022893">
    <property type="entry name" value="Shikimate_DH_fam"/>
</dbReference>